<accession>A0A4U8TRV1</accession>
<proteinExistence type="inferred from homology"/>
<evidence type="ECO:0000313" key="10">
    <source>
        <dbReference type="Proteomes" id="UP000029707"/>
    </source>
</evidence>
<protein>
    <submittedName>
        <fullName evidence="9">MBOAT family protein</fullName>
    </submittedName>
</protein>
<feature type="transmembrane region" description="Helical" evidence="8">
    <location>
        <begin position="72"/>
        <end position="94"/>
    </location>
</feature>
<sequence>MSFFSIEFSVILLLFFILYWLVPSSKAQNLALLAFNYFIIYLFSPYFALIVFIYTCFVYVLALFIDSVRSHFIFLACVLFAVLFLCFFKYYAHIKDEFDTLLVLLGLDFLEIDIIFPLGISFYTFASITYLRSVYENTKELVQDKYYEESNPALEGFFALATYLSFFVTFIAGPIMRSQYFFTQYHAKRTFGSIDLIIALLLFGLVKKTIIANYLGNYATPILDAPFEYHSLELLSATFAYSWQLYCDFSGYVNLVCAFGLMLGFTLPPNFNMPYMAKNLKDFWNRWHISLSTFIRDYIYIPLGGNKKGFFYTQLFVLIAFGLSGLWHGNTWTFLLWGLLHGLGIIWLNILKLIEFDLQDFPFFGAFFTFLFVSFCWIFFYYHSLNEVSSFFIAFYQGFESPVPTYTWWLLGAFFICFISYPLMRNSINLTQKVLSFIPWFIKPFVLSLILTLLIVIMPSGIPHFIYASF</sequence>
<dbReference type="PANTHER" id="PTHR13285:SF18">
    <property type="entry name" value="PROTEIN-CYSTEINE N-PALMITOYLTRANSFERASE RASP"/>
    <property type="match status" value="1"/>
</dbReference>
<name>A0A4U8TRV1_9HELI</name>
<dbReference type="Pfam" id="PF03062">
    <property type="entry name" value="MBOAT"/>
    <property type="match status" value="1"/>
</dbReference>
<feature type="transmembrane region" description="Helical" evidence="8">
    <location>
        <begin position="406"/>
        <end position="424"/>
    </location>
</feature>
<evidence type="ECO:0000256" key="6">
    <source>
        <dbReference type="ARBA" id="ARBA00023136"/>
    </source>
</evidence>
<evidence type="ECO:0000256" key="5">
    <source>
        <dbReference type="ARBA" id="ARBA00022989"/>
    </source>
</evidence>
<dbReference type="InterPro" id="IPR051085">
    <property type="entry name" value="MB_O-acyltransferase"/>
</dbReference>
<evidence type="ECO:0000256" key="2">
    <source>
        <dbReference type="ARBA" id="ARBA00010323"/>
    </source>
</evidence>
<dbReference type="InterPro" id="IPR004299">
    <property type="entry name" value="MBOAT_fam"/>
</dbReference>
<dbReference type="GO" id="GO:0016746">
    <property type="term" value="F:acyltransferase activity"/>
    <property type="evidence" value="ECO:0007669"/>
    <property type="project" value="UniProtKB-KW"/>
</dbReference>
<dbReference type="Proteomes" id="UP000029707">
    <property type="component" value="Unassembled WGS sequence"/>
</dbReference>
<evidence type="ECO:0000256" key="8">
    <source>
        <dbReference type="SAM" id="Phobius"/>
    </source>
</evidence>
<dbReference type="PANTHER" id="PTHR13285">
    <property type="entry name" value="ACYLTRANSFERASE"/>
    <property type="match status" value="1"/>
</dbReference>
<dbReference type="RefSeq" id="WP_034362940.1">
    <property type="nucleotide sequence ID" value="NZ_CAJUDB010000001.1"/>
</dbReference>
<evidence type="ECO:0000256" key="7">
    <source>
        <dbReference type="PIRNR" id="PIRNR016636"/>
    </source>
</evidence>
<dbReference type="InterPro" id="IPR024194">
    <property type="entry name" value="Ac/AlaTfrase_AlgI/DltB"/>
</dbReference>
<comment type="similarity">
    <text evidence="2 7">Belongs to the membrane-bound acyltransferase family.</text>
</comment>
<feature type="transmembrane region" description="Helical" evidence="8">
    <location>
        <begin position="37"/>
        <end position="65"/>
    </location>
</feature>
<feature type="transmembrane region" description="Helical" evidence="8">
    <location>
        <begin position="363"/>
        <end position="382"/>
    </location>
</feature>
<comment type="subcellular location">
    <subcellularLocation>
        <location evidence="1">Cell membrane</location>
        <topology evidence="1">Multi-pass membrane protein</topology>
    </subcellularLocation>
</comment>
<keyword evidence="7" id="KW-0808">Transferase</keyword>
<feature type="transmembrane region" description="Helical" evidence="8">
    <location>
        <begin position="196"/>
        <end position="215"/>
    </location>
</feature>
<comment type="caution">
    <text evidence="9">The sequence shown here is derived from an EMBL/GenBank/DDBJ whole genome shotgun (WGS) entry which is preliminary data.</text>
</comment>
<feature type="transmembrane region" description="Helical" evidence="8">
    <location>
        <begin position="445"/>
        <end position="467"/>
    </location>
</feature>
<dbReference type="PIRSF" id="PIRSF500217">
    <property type="entry name" value="AlgI"/>
    <property type="match status" value="1"/>
</dbReference>
<organism evidence="9 10">
    <name type="scientific">Helicobacter japonicus</name>
    <dbReference type="NCBI Taxonomy" id="425400"/>
    <lineage>
        <taxon>Bacteria</taxon>
        <taxon>Pseudomonadati</taxon>
        <taxon>Campylobacterota</taxon>
        <taxon>Epsilonproteobacteria</taxon>
        <taxon>Campylobacterales</taxon>
        <taxon>Helicobacteraceae</taxon>
        <taxon>Helicobacter</taxon>
    </lineage>
</organism>
<keyword evidence="7" id="KW-0012">Acyltransferase</keyword>
<feature type="transmembrane region" description="Helical" evidence="8">
    <location>
        <begin position="156"/>
        <end position="176"/>
    </location>
</feature>
<feature type="transmembrane region" description="Helical" evidence="8">
    <location>
        <begin position="309"/>
        <end position="328"/>
    </location>
</feature>
<dbReference type="InterPro" id="IPR028362">
    <property type="entry name" value="AlgI"/>
</dbReference>
<keyword evidence="6 7" id="KW-0472">Membrane</keyword>
<keyword evidence="4 8" id="KW-0812">Transmembrane</keyword>
<dbReference type="PIRSF" id="PIRSF016636">
    <property type="entry name" value="AlgI_DltB"/>
    <property type="match status" value="1"/>
</dbReference>
<dbReference type="OrthoDB" id="139172at2"/>
<dbReference type="AlphaFoldDB" id="A0A4U8TRV1"/>
<reference evidence="9 10" key="1">
    <citation type="journal article" date="2014" name="Genome Announc.">
        <title>Draft genome sequences of eight enterohepatic helicobacter species isolated from both laboratory and wild rodents.</title>
        <authorList>
            <person name="Sheh A."/>
            <person name="Shen Z."/>
            <person name="Fox J.G."/>
        </authorList>
    </citation>
    <scope>NUCLEOTIDE SEQUENCE [LARGE SCALE GENOMIC DNA]</scope>
    <source>
        <strain evidence="9 10">MIT 01-6451</strain>
    </source>
</reference>
<dbReference type="STRING" id="425400.LS65_08125"/>
<feature type="transmembrane region" description="Helical" evidence="8">
    <location>
        <begin position="334"/>
        <end position="351"/>
    </location>
</feature>
<gene>
    <name evidence="9" type="ORF">LS65_001875</name>
</gene>
<keyword evidence="10" id="KW-1185">Reference proteome</keyword>
<dbReference type="EMBL" id="JRMQ02000002">
    <property type="protein sequence ID" value="TLE02699.1"/>
    <property type="molecule type" value="Genomic_DNA"/>
</dbReference>
<keyword evidence="5 8" id="KW-1133">Transmembrane helix</keyword>
<dbReference type="GO" id="GO:0042121">
    <property type="term" value="P:alginic acid biosynthetic process"/>
    <property type="evidence" value="ECO:0007669"/>
    <property type="project" value="InterPro"/>
</dbReference>
<evidence type="ECO:0000256" key="1">
    <source>
        <dbReference type="ARBA" id="ARBA00004651"/>
    </source>
</evidence>
<evidence type="ECO:0000256" key="4">
    <source>
        <dbReference type="ARBA" id="ARBA00022692"/>
    </source>
</evidence>
<dbReference type="GO" id="GO:0005886">
    <property type="term" value="C:plasma membrane"/>
    <property type="evidence" value="ECO:0007669"/>
    <property type="project" value="UniProtKB-SubCell"/>
</dbReference>
<feature type="transmembrane region" description="Helical" evidence="8">
    <location>
        <begin position="252"/>
        <end position="271"/>
    </location>
</feature>
<keyword evidence="3 7" id="KW-1003">Cell membrane</keyword>
<evidence type="ECO:0000313" key="9">
    <source>
        <dbReference type="EMBL" id="TLE02699.1"/>
    </source>
</evidence>
<evidence type="ECO:0000256" key="3">
    <source>
        <dbReference type="ARBA" id="ARBA00022475"/>
    </source>
</evidence>